<evidence type="ECO:0000259" key="3">
    <source>
        <dbReference type="SMART" id="SM00278"/>
    </source>
</evidence>
<evidence type="ECO:0000256" key="1">
    <source>
        <dbReference type="ARBA" id="ARBA00015260"/>
    </source>
</evidence>
<feature type="domain" description="Helix-hairpin-helix DNA-binding motif class 1" evidence="3">
    <location>
        <begin position="184"/>
        <end position="203"/>
    </location>
</feature>
<comment type="caution">
    <text evidence="4">The sequence shown here is derived from an EMBL/GenBank/DDBJ whole genome shotgun (WGS) entry which is preliminary data.</text>
</comment>
<gene>
    <name evidence="4" type="ORF">ElyMa_005834200</name>
</gene>
<protein>
    <recommendedName>
        <fullName evidence="1">Endonuclease/exonuclease/phosphatase family domain-containing protein 1</fullName>
    </recommendedName>
</protein>
<dbReference type="InterPro" id="IPR051675">
    <property type="entry name" value="Endo/Exo/Phosphatase_dom_1"/>
</dbReference>
<keyword evidence="5" id="KW-1185">Reference proteome</keyword>
<dbReference type="GO" id="GO:0006281">
    <property type="term" value="P:DNA repair"/>
    <property type="evidence" value="ECO:0007669"/>
    <property type="project" value="InterPro"/>
</dbReference>
<feature type="domain" description="Helix-hairpin-helix DNA-binding motif class 1" evidence="3">
    <location>
        <begin position="154"/>
        <end position="173"/>
    </location>
</feature>
<evidence type="ECO:0000256" key="2">
    <source>
        <dbReference type="SAM" id="MobiDB-lite"/>
    </source>
</evidence>
<keyword evidence="4" id="KW-0378">Hydrolase</keyword>
<dbReference type="Gene3D" id="3.60.10.10">
    <property type="entry name" value="Endonuclease/exonuclease/phosphatase"/>
    <property type="match status" value="2"/>
</dbReference>
<organism evidence="4 5">
    <name type="scientific">Elysia marginata</name>
    <dbReference type="NCBI Taxonomy" id="1093978"/>
    <lineage>
        <taxon>Eukaryota</taxon>
        <taxon>Metazoa</taxon>
        <taxon>Spiralia</taxon>
        <taxon>Lophotrochozoa</taxon>
        <taxon>Mollusca</taxon>
        <taxon>Gastropoda</taxon>
        <taxon>Heterobranchia</taxon>
        <taxon>Euthyneura</taxon>
        <taxon>Panpulmonata</taxon>
        <taxon>Sacoglossa</taxon>
        <taxon>Placobranchoidea</taxon>
        <taxon>Plakobranchidae</taxon>
        <taxon>Elysia</taxon>
    </lineage>
</organism>
<dbReference type="EMBL" id="BMAT01011720">
    <property type="protein sequence ID" value="GFR77838.1"/>
    <property type="molecule type" value="Genomic_DNA"/>
</dbReference>
<dbReference type="InterPro" id="IPR036691">
    <property type="entry name" value="Endo/exonu/phosph_ase_sf"/>
</dbReference>
<dbReference type="Pfam" id="PF12836">
    <property type="entry name" value="HHH_3"/>
    <property type="match status" value="2"/>
</dbReference>
<dbReference type="GO" id="GO:0003677">
    <property type="term" value="F:DNA binding"/>
    <property type="evidence" value="ECO:0007669"/>
    <property type="project" value="InterPro"/>
</dbReference>
<dbReference type="Gene3D" id="1.10.150.320">
    <property type="entry name" value="Photosystem II 12 kDa extrinsic protein"/>
    <property type="match status" value="2"/>
</dbReference>
<dbReference type="PANTHER" id="PTHR21180">
    <property type="entry name" value="ENDONUCLEASE/EXONUCLEASE/PHOSPHATASE FAMILY DOMAIN-CONTAINING PROTEIN 1"/>
    <property type="match status" value="1"/>
</dbReference>
<feature type="compositionally biased region" description="Polar residues" evidence="2">
    <location>
        <begin position="1"/>
        <end position="26"/>
    </location>
</feature>
<dbReference type="Proteomes" id="UP000762676">
    <property type="component" value="Unassembled WGS sequence"/>
</dbReference>
<dbReference type="PANTHER" id="PTHR21180:SF32">
    <property type="entry name" value="ENDONUCLEASE_EXONUCLEASE_PHOSPHATASE FAMILY DOMAIN-CONTAINING PROTEIN 1"/>
    <property type="match status" value="1"/>
</dbReference>
<dbReference type="AlphaFoldDB" id="A0AAV4FYT4"/>
<dbReference type="GO" id="GO:0004519">
    <property type="term" value="F:endonuclease activity"/>
    <property type="evidence" value="ECO:0007669"/>
    <property type="project" value="UniProtKB-KW"/>
</dbReference>
<sequence>MGAISSCCSQRQGNTDDVPSGRATSTPKKKGRHGRTLSATFNMSLVDEVQRSQSLVNVNTANEEELMTLPGISRSIAKSIIEYRNHIGGFRCAEDVALVSGVGAEKLTSIRSDIYVVPPSVNRNGRDRIVSTVEMDETSTDDELSVCVNTANIFSLLRVKGIGMALAKNIVAYRDTHGKFGSLMELLKVKGIGPSSLEIIRPFLTLEEPVHNGNATGIHNGNGDVSHISKDIKTPNGAKNVSSSSLQDLLNVLGPVAKIPTRPKVDFVSLKHKNRSVFRLASWNLKEFTSEKAKNPGVREAVCMTILENGFGIVCVQELADVHALKIICDELNSPVLPNGKKWVGRRGQWAYEVSKATGRMFQISGGFDFVIVSLHLKAGGLDGEDQYRTEEEAETLNDVLKAAIDTFKSERDIIFLGDFNLSPCSSGEYAFDGFRNEGYIPCIPSTTFTNISNNNPVGSMNCDNIWISKQTQKVSTGVSGVVRDGLSNAWIPNGWTWGGVVSDHCPVFTQLYSKIDLDREEINVSDVKFLLGSSHAT</sequence>
<feature type="domain" description="Helix-hairpin-helix DNA-binding motif class 1" evidence="3">
    <location>
        <begin position="64"/>
        <end position="83"/>
    </location>
</feature>
<proteinExistence type="predicted"/>
<feature type="region of interest" description="Disordered" evidence="2">
    <location>
        <begin position="1"/>
        <end position="36"/>
    </location>
</feature>
<evidence type="ECO:0000313" key="5">
    <source>
        <dbReference type="Proteomes" id="UP000762676"/>
    </source>
</evidence>
<dbReference type="SUPFAM" id="SSF56219">
    <property type="entry name" value="DNase I-like"/>
    <property type="match status" value="1"/>
</dbReference>
<evidence type="ECO:0000313" key="4">
    <source>
        <dbReference type="EMBL" id="GFR77838.1"/>
    </source>
</evidence>
<dbReference type="InterPro" id="IPR003583">
    <property type="entry name" value="Hlx-hairpin-Hlx_DNA-bd_motif"/>
</dbReference>
<dbReference type="SUPFAM" id="SSF47781">
    <property type="entry name" value="RuvA domain 2-like"/>
    <property type="match status" value="2"/>
</dbReference>
<feature type="domain" description="Helix-hairpin-helix DNA-binding motif class 1" evidence="3">
    <location>
        <begin position="94"/>
        <end position="113"/>
    </location>
</feature>
<reference evidence="4 5" key="1">
    <citation type="journal article" date="2021" name="Elife">
        <title>Chloroplast acquisition without the gene transfer in kleptoplastic sea slugs, Plakobranchus ocellatus.</title>
        <authorList>
            <person name="Maeda T."/>
            <person name="Takahashi S."/>
            <person name="Yoshida T."/>
            <person name="Shimamura S."/>
            <person name="Takaki Y."/>
            <person name="Nagai Y."/>
            <person name="Toyoda A."/>
            <person name="Suzuki Y."/>
            <person name="Arimoto A."/>
            <person name="Ishii H."/>
            <person name="Satoh N."/>
            <person name="Nishiyama T."/>
            <person name="Hasebe M."/>
            <person name="Maruyama T."/>
            <person name="Minagawa J."/>
            <person name="Obokata J."/>
            <person name="Shigenobu S."/>
        </authorList>
    </citation>
    <scope>NUCLEOTIDE SEQUENCE [LARGE SCALE GENOMIC DNA]</scope>
</reference>
<name>A0AAV4FYT4_9GAST</name>
<dbReference type="InterPro" id="IPR010994">
    <property type="entry name" value="RuvA_2-like"/>
</dbReference>
<keyword evidence="4" id="KW-0255">Endonuclease</keyword>
<keyword evidence="4" id="KW-0540">Nuclease</keyword>
<dbReference type="SMART" id="SM00278">
    <property type="entry name" value="HhH1"/>
    <property type="match status" value="4"/>
</dbReference>
<accession>A0AAV4FYT4</accession>